<keyword evidence="2" id="KW-1185">Reference proteome</keyword>
<dbReference type="EMBL" id="BRXU01000005">
    <property type="protein sequence ID" value="GLC51996.1"/>
    <property type="molecule type" value="Genomic_DNA"/>
</dbReference>
<reference evidence="1 2" key="1">
    <citation type="journal article" date="2023" name="Commun. Biol.">
        <title>Reorganization of the ancestral sex-determining regions during the evolution of trioecy in Pleodorina starrii.</title>
        <authorList>
            <person name="Takahashi K."/>
            <person name="Suzuki S."/>
            <person name="Kawai-Toyooka H."/>
            <person name="Yamamoto K."/>
            <person name="Hamaji T."/>
            <person name="Ootsuki R."/>
            <person name="Yamaguchi H."/>
            <person name="Kawachi M."/>
            <person name="Higashiyama T."/>
            <person name="Nozaki H."/>
        </authorList>
    </citation>
    <scope>NUCLEOTIDE SEQUENCE [LARGE SCALE GENOMIC DNA]</scope>
    <source>
        <strain evidence="1 2">NIES-4479</strain>
    </source>
</reference>
<accession>A0A9W6BI95</accession>
<protein>
    <submittedName>
        <fullName evidence="1">Uncharacterized protein</fullName>
    </submittedName>
</protein>
<proteinExistence type="predicted"/>
<sequence length="72" mass="8095">MTLLIRQGAAEWIRGLASYELRQLASSTAFTGVHGQKLRCPQDHTQLLRHQGTHHRCEADIRFPPSGFGAIR</sequence>
<organism evidence="1 2">
    <name type="scientific">Pleodorina starrii</name>
    <dbReference type="NCBI Taxonomy" id="330485"/>
    <lineage>
        <taxon>Eukaryota</taxon>
        <taxon>Viridiplantae</taxon>
        <taxon>Chlorophyta</taxon>
        <taxon>core chlorophytes</taxon>
        <taxon>Chlorophyceae</taxon>
        <taxon>CS clade</taxon>
        <taxon>Chlamydomonadales</taxon>
        <taxon>Volvocaceae</taxon>
        <taxon>Pleodorina</taxon>
    </lineage>
</organism>
<dbReference type="AlphaFoldDB" id="A0A9W6BI95"/>
<evidence type="ECO:0000313" key="2">
    <source>
        <dbReference type="Proteomes" id="UP001165080"/>
    </source>
</evidence>
<name>A0A9W6BI95_9CHLO</name>
<evidence type="ECO:0000313" key="1">
    <source>
        <dbReference type="EMBL" id="GLC51996.1"/>
    </source>
</evidence>
<dbReference type="Proteomes" id="UP001165080">
    <property type="component" value="Unassembled WGS sequence"/>
</dbReference>
<gene>
    <name evidence="1" type="primary">PLESTB000965</name>
    <name evidence="1" type="ORF">PLESTB_000571200</name>
</gene>
<comment type="caution">
    <text evidence="1">The sequence shown here is derived from an EMBL/GenBank/DDBJ whole genome shotgun (WGS) entry which is preliminary data.</text>
</comment>